<keyword evidence="2 5" id="KW-0812">Transmembrane</keyword>
<evidence type="ECO:0000256" key="4">
    <source>
        <dbReference type="ARBA" id="ARBA00023136"/>
    </source>
</evidence>
<dbReference type="KEGG" id="eff:skT53_29370"/>
<name>A0A7I8DF76_9BACL</name>
<dbReference type="RefSeq" id="WP_200758490.1">
    <property type="nucleotide sequence ID" value="NZ_AP023366.1"/>
</dbReference>
<dbReference type="InterPro" id="IPR007300">
    <property type="entry name" value="CidB/LrgB"/>
</dbReference>
<organism evidence="6 7">
    <name type="scientific">Effusibacillus dendaii</name>
    <dbReference type="NCBI Taxonomy" id="2743772"/>
    <lineage>
        <taxon>Bacteria</taxon>
        <taxon>Bacillati</taxon>
        <taxon>Bacillota</taxon>
        <taxon>Bacilli</taxon>
        <taxon>Bacillales</taxon>
        <taxon>Alicyclobacillaceae</taxon>
        <taxon>Effusibacillus</taxon>
    </lineage>
</organism>
<evidence type="ECO:0000256" key="3">
    <source>
        <dbReference type="ARBA" id="ARBA00022989"/>
    </source>
</evidence>
<evidence type="ECO:0000313" key="7">
    <source>
        <dbReference type="Proteomes" id="UP000593802"/>
    </source>
</evidence>
<sequence length="122" mass="13521">MIGIISLITTIAVYYATIKIYRRWSFVWLSPMITSVFILVLFLSVTHVSYTDYLSGAKWLNDMLGPATVAFAIPLYKYSHLLKKYGTAIVASLLAGAFIAIISTALLGKCVHLSPEIIHIPK</sequence>
<evidence type="ECO:0000256" key="2">
    <source>
        <dbReference type="ARBA" id="ARBA00022692"/>
    </source>
</evidence>
<keyword evidence="3 5" id="KW-1133">Transmembrane helix</keyword>
<dbReference type="PANTHER" id="PTHR30249:SF3">
    <property type="entry name" value="MUREIN HYDROLASE EXPORT REGULATOR"/>
    <property type="match status" value="1"/>
</dbReference>
<gene>
    <name evidence="6" type="ORF">skT53_29370</name>
</gene>
<feature type="transmembrane region" description="Helical" evidence="5">
    <location>
        <begin position="88"/>
        <end position="108"/>
    </location>
</feature>
<dbReference type="Pfam" id="PF04172">
    <property type="entry name" value="LrgB"/>
    <property type="match status" value="1"/>
</dbReference>
<dbReference type="EMBL" id="AP023366">
    <property type="protein sequence ID" value="BCJ87952.1"/>
    <property type="molecule type" value="Genomic_DNA"/>
</dbReference>
<evidence type="ECO:0008006" key="8">
    <source>
        <dbReference type="Google" id="ProtNLM"/>
    </source>
</evidence>
<proteinExistence type="predicted"/>
<evidence type="ECO:0000256" key="5">
    <source>
        <dbReference type="SAM" id="Phobius"/>
    </source>
</evidence>
<reference evidence="6 7" key="1">
    <citation type="submission" date="2020-08" db="EMBL/GenBank/DDBJ databases">
        <title>Complete Genome Sequence of Effusibacillus dendaii Strain skT53, Isolated from Farmland soil.</title>
        <authorList>
            <person name="Konishi T."/>
            <person name="Kawasaki H."/>
        </authorList>
    </citation>
    <scope>NUCLEOTIDE SEQUENCE [LARGE SCALE GENOMIC DNA]</scope>
    <source>
        <strain evidence="7">skT53</strain>
    </source>
</reference>
<dbReference type="PANTHER" id="PTHR30249">
    <property type="entry name" value="PUTATIVE SEROTONIN TRANSPORTER"/>
    <property type="match status" value="1"/>
</dbReference>
<accession>A0A7I8DF76</accession>
<evidence type="ECO:0000256" key="1">
    <source>
        <dbReference type="ARBA" id="ARBA00004141"/>
    </source>
</evidence>
<dbReference type="AlphaFoldDB" id="A0A7I8DF76"/>
<protein>
    <recommendedName>
        <fullName evidence="8">LrgB family protein</fullName>
    </recommendedName>
</protein>
<keyword evidence="7" id="KW-1185">Reference proteome</keyword>
<dbReference type="Proteomes" id="UP000593802">
    <property type="component" value="Chromosome"/>
</dbReference>
<feature type="transmembrane region" description="Helical" evidence="5">
    <location>
        <begin position="26"/>
        <end position="47"/>
    </location>
</feature>
<comment type="subcellular location">
    <subcellularLocation>
        <location evidence="1">Membrane</location>
        <topology evidence="1">Multi-pass membrane protein</topology>
    </subcellularLocation>
</comment>
<keyword evidence="4 5" id="KW-0472">Membrane</keyword>
<dbReference type="GO" id="GO:0016020">
    <property type="term" value="C:membrane"/>
    <property type="evidence" value="ECO:0007669"/>
    <property type="project" value="UniProtKB-SubCell"/>
</dbReference>
<evidence type="ECO:0000313" key="6">
    <source>
        <dbReference type="EMBL" id="BCJ87952.1"/>
    </source>
</evidence>